<keyword evidence="11" id="KW-1185">Reference proteome</keyword>
<dbReference type="GO" id="GO:0033355">
    <property type="term" value="P:ascorbate glutathione cycle"/>
    <property type="evidence" value="ECO:0007669"/>
    <property type="project" value="InterPro"/>
</dbReference>
<dbReference type="Gene3D" id="1.20.1050.10">
    <property type="match status" value="1"/>
</dbReference>
<feature type="region of interest" description="Disordered" evidence="7">
    <location>
        <begin position="211"/>
        <end position="230"/>
    </location>
</feature>
<keyword evidence="1" id="KW-0216">Detoxification</keyword>
<dbReference type="InterPro" id="IPR040079">
    <property type="entry name" value="Glutathione_S-Trfase"/>
</dbReference>
<accession>A0A565AS87</accession>
<dbReference type="InterPro" id="IPR010987">
    <property type="entry name" value="Glutathione-S-Trfase_C-like"/>
</dbReference>
<reference evidence="10" key="1">
    <citation type="submission" date="2019-07" db="EMBL/GenBank/DDBJ databases">
        <authorList>
            <person name="Dittberner H."/>
        </authorList>
    </citation>
    <scope>NUCLEOTIDE SEQUENCE [LARGE SCALE GENOMIC DNA]</scope>
</reference>
<evidence type="ECO:0008006" key="12">
    <source>
        <dbReference type="Google" id="ProtNLM"/>
    </source>
</evidence>
<dbReference type="OrthoDB" id="1935530at2759"/>
<dbReference type="InterPro" id="IPR044627">
    <property type="entry name" value="DHAR1/2/3/4"/>
</dbReference>
<dbReference type="SFLD" id="SFLDS00019">
    <property type="entry name" value="Glutathione_Transferase_(cytos"/>
    <property type="match status" value="1"/>
</dbReference>
<name>A0A565AS87_9BRAS</name>
<dbReference type="GO" id="GO:0045174">
    <property type="term" value="F:glutathione dehydrogenase (ascorbate) activity"/>
    <property type="evidence" value="ECO:0007669"/>
    <property type="project" value="UniProtKB-EC"/>
</dbReference>
<dbReference type="PANTHER" id="PTHR44420:SF4">
    <property type="entry name" value="F18O14.31-RELATED"/>
    <property type="match status" value="1"/>
</dbReference>
<dbReference type="CDD" id="cd00570">
    <property type="entry name" value="GST_N_family"/>
    <property type="match status" value="1"/>
</dbReference>
<comment type="catalytic activity">
    <reaction evidence="5">
        <text>RX + glutathione = an S-substituted glutathione + a halide anion + H(+)</text>
        <dbReference type="Rhea" id="RHEA:16437"/>
        <dbReference type="ChEBI" id="CHEBI:15378"/>
        <dbReference type="ChEBI" id="CHEBI:16042"/>
        <dbReference type="ChEBI" id="CHEBI:17792"/>
        <dbReference type="ChEBI" id="CHEBI:57925"/>
        <dbReference type="ChEBI" id="CHEBI:90779"/>
        <dbReference type="EC" id="2.5.1.18"/>
    </reaction>
</comment>
<evidence type="ECO:0000256" key="7">
    <source>
        <dbReference type="SAM" id="MobiDB-lite"/>
    </source>
</evidence>
<evidence type="ECO:0000256" key="5">
    <source>
        <dbReference type="ARBA" id="ARBA00047960"/>
    </source>
</evidence>
<proteinExistence type="inferred from homology"/>
<dbReference type="GO" id="GO:0004364">
    <property type="term" value="F:glutathione transferase activity"/>
    <property type="evidence" value="ECO:0007669"/>
    <property type="project" value="UniProtKB-EC"/>
</dbReference>
<dbReference type="SUPFAM" id="SSF47616">
    <property type="entry name" value="GST C-terminal domain-like"/>
    <property type="match status" value="1"/>
</dbReference>
<dbReference type="PANTHER" id="PTHR44420">
    <property type="entry name" value="GLUTATHIONE S-TRANSFERASE DHAR2-RELATED"/>
    <property type="match status" value="1"/>
</dbReference>
<dbReference type="EMBL" id="CABITT030000001">
    <property type="protein sequence ID" value="VVA91882.1"/>
    <property type="molecule type" value="Genomic_DNA"/>
</dbReference>
<feature type="domain" description="GST C-terminal" evidence="9">
    <location>
        <begin position="97"/>
        <end position="218"/>
    </location>
</feature>
<dbReference type="FunFam" id="1.20.1050.10:FF:000029">
    <property type="entry name" value="Glutathione S-transferase DHAR3, chloroplastic"/>
    <property type="match status" value="1"/>
</dbReference>
<evidence type="ECO:0000256" key="6">
    <source>
        <dbReference type="ARBA" id="ARBA00049544"/>
    </source>
</evidence>
<comment type="similarity">
    <text evidence="4">Belongs to the GST superfamily. DHAR family.</text>
</comment>
<evidence type="ECO:0000313" key="10">
    <source>
        <dbReference type="EMBL" id="VVA91882.1"/>
    </source>
</evidence>
<comment type="caution">
    <text evidence="10">The sequence shown here is derived from an EMBL/GenBank/DDBJ whole genome shotgun (WGS) entry which is preliminary data.</text>
</comment>
<dbReference type="InterPro" id="IPR004045">
    <property type="entry name" value="Glutathione_S-Trfase_N"/>
</dbReference>
<evidence type="ECO:0000256" key="1">
    <source>
        <dbReference type="ARBA" id="ARBA00022575"/>
    </source>
</evidence>
<dbReference type="AlphaFoldDB" id="A0A565AS87"/>
<evidence type="ECO:0000256" key="2">
    <source>
        <dbReference type="ARBA" id="ARBA00022679"/>
    </source>
</evidence>
<dbReference type="SUPFAM" id="SSF52833">
    <property type="entry name" value="Thioredoxin-like"/>
    <property type="match status" value="1"/>
</dbReference>
<dbReference type="Pfam" id="PF13410">
    <property type="entry name" value="GST_C_2"/>
    <property type="match status" value="1"/>
</dbReference>
<keyword evidence="3" id="KW-0560">Oxidoreductase</keyword>
<comment type="catalytic activity">
    <reaction evidence="6">
        <text>L-dehydroascorbate + 2 glutathione = glutathione disulfide + L-ascorbate</text>
        <dbReference type="Rhea" id="RHEA:24424"/>
        <dbReference type="ChEBI" id="CHEBI:38290"/>
        <dbReference type="ChEBI" id="CHEBI:57925"/>
        <dbReference type="ChEBI" id="CHEBI:58297"/>
        <dbReference type="ChEBI" id="CHEBI:58539"/>
        <dbReference type="EC" id="1.8.5.1"/>
    </reaction>
</comment>
<dbReference type="InterPro" id="IPR036249">
    <property type="entry name" value="Thioredoxin-like_sf"/>
</dbReference>
<evidence type="ECO:0000256" key="4">
    <source>
        <dbReference type="ARBA" id="ARBA00024194"/>
    </source>
</evidence>
<dbReference type="PROSITE" id="PS50404">
    <property type="entry name" value="GST_NTER"/>
    <property type="match status" value="1"/>
</dbReference>
<dbReference type="Proteomes" id="UP000489600">
    <property type="component" value="Unassembled WGS sequence"/>
</dbReference>
<dbReference type="PROSITE" id="PS50405">
    <property type="entry name" value="GST_CTER"/>
    <property type="match status" value="1"/>
</dbReference>
<protein>
    <recommendedName>
        <fullName evidence="12">GST N-terminal domain-containing protein</fullName>
    </recommendedName>
</protein>
<dbReference type="Pfam" id="PF13417">
    <property type="entry name" value="GST_N_3"/>
    <property type="match status" value="1"/>
</dbReference>
<evidence type="ECO:0000259" key="8">
    <source>
        <dbReference type="PROSITE" id="PS50404"/>
    </source>
</evidence>
<dbReference type="InterPro" id="IPR036282">
    <property type="entry name" value="Glutathione-S-Trfase_C_sf"/>
</dbReference>
<feature type="domain" description="GST N-terminal" evidence="8">
    <location>
        <begin position="20"/>
        <end position="99"/>
    </location>
</feature>
<organism evidence="10 11">
    <name type="scientific">Arabis nemorensis</name>
    <dbReference type="NCBI Taxonomy" id="586526"/>
    <lineage>
        <taxon>Eukaryota</taxon>
        <taxon>Viridiplantae</taxon>
        <taxon>Streptophyta</taxon>
        <taxon>Embryophyta</taxon>
        <taxon>Tracheophyta</taxon>
        <taxon>Spermatophyta</taxon>
        <taxon>Magnoliopsida</taxon>
        <taxon>eudicotyledons</taxon>
        <taxon>Gunneridae</taxon>
        <taxon>Pentapetalae</taxon>
        <taxon>rosids</taxon>
        <taxon>malvids</taxon>
        <taxon>Brassicales</taxon>
        <taxon>Brassicaceae</taxon>
        <taxon>Arabideae</taxon>
        <taxon>Arabis</taxon>
    </lineage>
</organism>
<dbReference type="Gene3D" id="3.40.30.10">
    <property type="entry name" value="Glutaredoxin"/>
    <property type="match status" value="1"/>
</dbReference>
<evidence type="ECO:0000259" key="9">
    <source>
        <dbReference type="PROSITE" id="PS50405"/>
    </source>
</evidence>
<gene>
    <name evidence="10" type="ORF">ANE_LOCUS2327</name>
</gene>
<evidence type="ECO:0000256" key="3">
    <source>
        <dbReference type="ARBA" id="ARBA00023002"/>
    </source>
</evidence>
<evidence type="ECO:0000313" key="11">
    <source>
        <dbReference type="Proteomes" id="UP000489600"/>
    </source>
</evidence>
<sequence>MPLEVCVKAAFGAPHVLGDCKLTYLCLYITPFSQHVLLTLEEKNVPYKLHLINLAAKPQWFLDISHPEGKVPVAKIDEKWVSNAEIIASILEEKYPEPSLKSTPPQFASVGSKIFDTFSTFLKSKDSNDGSEMALLDELVTLENHLKTSNGPFIAGERLTTVDLNLAPKLYHLEVALGYFKRWYIPKTFPHVLNYMKVLFSLDSFKKTKAEKEKNKGRGKVCDRRLGSQG</sequence>
<keyword evidence="2" id="KW-0808">Transferase</keyword>